<keyword evidence="6" id="KW-1185">Reference proteome</keyword>
<evidence type="ECO:0000313" key="5">
    <source>
        <dbReference type="EMBL" id="OFI32242.1"/>
    </source>
</evidence>
<dbReference type="InterPro" id="IPR032783">
    <property type="entry name" value="AraC_lig"/>
</dbReference>
<dbReference type="Pfam" id="PF12833">
    <property type="entry name" value="HTH_18"/>
    <property type="match status" value="1"/>
</dbReference>
<dbReference type="AlphaFoldDB" id="A0A1E8F8K1"/>
<proteinExistence type="predicted"/>
<keyword evidence="1" id="KW-0805">Transcription regulation</keyword>
<evidence type="ECO:0000313" key="6">
    <source>
        <dbReference type="Proteomes" id="UP000176037"/>
    </source>
</evidence>
<keyword evidence="3" id="KW-0804">Transcription</keyword>
<evidence type="ECO:0000256" key="1">
    <source>
        <dbReference type="ARBA" id="ARBA00023015"/>
    </source>
</evidence>
<dbReference type="InterPro" id="IPR018060">
    <property type="entry name" value="HTH_AraC"/>
</dbReference>
<dbReference type="EMBL" id="MJIC01000021">
    <property type="protein sequence ID" value="OFI32242.1"/>
    <property type="molecule type" value="Genomic_DNA"/>
</dbReference>
<dbReference type="PANTHER" id="PTHR46796">
    <property type="entry name" value="HTH-TYPE TRANSCRIPTIONAL ACTIVATOR RHAS-RELATED"/>
    <property type="match status" value="1"/>
</dbReference>
<dbReference type="STRING" id="1856405.BFC17_08070"/>
<evidence type="ECO:0000259" key="4">
    <source>
        <dbReference type="PROSITE" id="PS01124"/>
    </source>
</evidence>
<feature type="domain" description="HTH araC/xylS-type" evidence="4">
    <location>
        <begin position="171"/>
        <end position="268"/>
    </location>
</feature>
<dbReference type="GO" id="GO:0043565">
    <property type="term" value="F:sequence-specific DNA binding"/>
    <property type="evidence" value="ECO:0007669"/>
    <property type="project" value="InterPro"/>
</dbReference>
<dbReference type="InterPro" id="IPR050204">
    <property type="entry name" value="AraC_XylS_family_regulators"/>
</dbReference>
<dbReference type="Gene3D" id="1.10.10.60">
    <property type="entry name" value="Homeodomain-like"/>
    <property type="match status" value="2"/>
</dbReference>
<dbReference type="PANTHER" id="PTHR46796:SF7">
    <property type="entry name" value="ARAC FAMILY TRANSCRIPTIONAL REGULATOR"/>
    <property type="match status" value="1"/>
</dbReference>
<dbReference type="SUPFAM" id="SSF46689">
    <property type="entry name" value="Homeodomain-like"/>
    <property type="match status" value="2"/>
</dbReference>
<dbReference type="GO" id="GO:0003700">
    <property type="term" value="F:DNA-binding transcription factor activity"/>
    <property type="evidence" value="ECO:0007669"/>
    <property type="project" value="InterPro"/>
</dbReference>
<accession>A0A1E8F8K1</accession>
<dbReference type="PROSITE" id="PS01124">
    <property type="entry name" value="HTH_ARAC_FAMILY_2"/>
    <property type="match status" value="1"/>
</dbReference>
<dbReference type="Pfam" id="PF12852">
    <property type="entry name" value="Cupin_6"/>
    <property type="match status" value="1"/>
</dbReference>
<dbReference type="RefSeq" id="WP_070178710.1">
    <property type="nucleotide sequence ID" value="NZ_BMJR01000010.1"/>
</dbReference>
<evidence type="ECO:0000256" key="3">
    <source>
        <dbReference type="ARBA" id="ARBA00023163"/>
    </source>
</evidence>
<sequence length="286" mass="31319">MDNLSGILNQHTFATVINHSGLLTGVKHFGDQGQLHLLQSGKVRLNRQGHRDLLMDRPSVVLLPKGQQHLLESIGDQPAKVISASVSFSIASSSLLVKALPDIVYLQVTPQCSLSCTVQWLFNEVFEQRLGKDIMINKLGEIFMLQVLRHATEKGSLHQGALAAINHPQLRKVIEAIHADPGQHWSLNELASIAAMSRSKFAESFKSLVGQTPNDYITDQRLAVAQKLLKRNKPVNYVAGEVGYEHGSALVRIFKKKLGVSPRQWLQQSRKGYSTATGAPAAGLAG</sequence>
<reference evidence="5 6" key="1">
    <citation type="submission" date="2016-09" db="EMBL/GenBank/DDBJ databases">
        <title>Alteromonas lipolytica, a new species isolated from sea water.</title>
        <authorList>
            <person name="Wu Y.-H."/>
            <person name="Cheng H."/>
            <person name="Xu X.-W."/>
        </authorList>
    </citation>
    <scope>NUCLEOTIDE SEQUENCE [LARGE SCALE GENOMIC DNA]</scope>
    <source>
        <strain evidence="5 6">JW12</strain>
    </source>
</reference>
<dbReference type="SMART" id="SM00342">
    <property type="entry name" value="HTH_ARAC"/>
    <property type="match status" value="1"/>
</dbReference>
<organism evidence="5 6">
    <name type="scientific">Alteromonas lipolytica</name>
    <dbReference type="NCBI Taxonomy" id="1856405"/>
    <lineage>
        <taxon>Bacteria</taxon>
        <taxon>Pseudomonadati</taxon>
        <taxon>Pseudomonadota</taxon>
        <taxon>Gammaproteobacteria</taxon>
        <taxon>Alteromonadales</taxon>
        <taxon>Alteromonadaceae</taxon>
        <taxon>Alteromonas/Salinimonas group</taxon>
        <taxon>Alteromonas</taxon>
    </lineage>
</organism>
<keyword evidence="2" id="KW-0238">DNA-binding</keyword>
<name>A0A1E8F8K1_9ALTE</name>
<gene>
    <name evidence="5" type="ORF">BFC17_08070</name>
</gene>
<evidence type="ECO:0000256" key="2">
    <source>
        <dbReference type="ARBA" id="ARBA00023125"/>
    </source>
</evidence>
<comment type="caution">
    <text evidence="5">The sequence shown here is derived from an EMBL/GenBank/DDBJ whole genome shotgun (WGS) entry which is preliminary data.</text>
</comment>
<dbReference type="InterPro" id="IPR009057">
    <property type="entry name" value="Homeodomain-like_sf"/>
</dbReference>
<protein>
    <recommendedName>
        <fullName evidence="4">HTH araC/xylS-type domain-containing protein</fullName>
    </recommendedName>
</protein>
<dbReference type="Proteomes" id="UP000176037">
    <property type="component" value="Unassembled WGS sequence"/>
</dbReference>